<keyword evidence="2" id="KW-1003">Cell membrane</keyword>
<keyword evidence="4 6" id="KW-1133">Transmembrane helix</keyword>
<dbReference type="Pfam" id="PF00884">
    <property type="entry name" value="Sulfatase"/>
    <property type="match status" value="1"/>
</dbReference>
<gene>
    <name evidence="8" type="ORF">CE154_016355</name>
</gene>
<dbReference type="AlphaFoldDB" id="A0A3R7HUD5"/>
<evidence type="ECO:0000256" key="6">
    <source>
        <dbReference type="SAM" id="Phobius"/>
    </source>
</evidence>
<dbReference type="PANTHER" id="PTHR47371">
    <property type="entry name" value="LIPOTEICHOIC ACID SYNTHASE"/>
    <property type="match status" value="1"/>
</dbReference>
<evidence type="ECO:0000313" key="8">
    <source>
        <dbReference type="EMBL" id="RKJ95507.1"/>
    </source>
</evidence>
<evidence type="ECO:0000256" key="4">
    <source>
        <dbReference type="ARBA" id="ARBA00022989"/>
    </source>
</evidence>
<dbReference type="InterPro" id="IPR017850">
    <property type="entry name" value="Alkaline_phosphatase_core_sf"/>
</dbReference>
<evidence type="ECO:0000256" key="1">
    <source>
        <dbReference type="ARBA" id="ARBA00004651"/>
    </source>
</evidence>
<dbReference type="PROSITE" id="PS51257">
    <property type="entry name" value="PROKAR_LIPOPROTEIN"/>
    <property type="match status" value="1"/>
</dbReference>
<dbReference type="SUPFAM" id="SSF53649">
    <property type="entry name" value="Alkaline phosphatase-like"/>
    <property type="match status" value="1"/>
</dbReference>
<comment type="subcellular location">
    <subcellularLocation>
        <location evidence="1">Cell membrane</location>
        <topology evidence="1">Multi-pass membrane protein</topology>
    </subcellularLocation>
</comment>
<evidence type="ECO:0000259" key="7">
    <source>
        <dbReference type="Pfam" id="PF00884"/>
    </source>
</evidence>
<evidence type="ECO:0000256" key="5">
    <source>
        <dbReference type="ARBA" id="ARBA00023136"/>
    </source>
</evidence>
<feature type="transmembrane region" description="Helical" evidence="6">
    <location>
        <begin position="69"/>
        <end position="89"/>
    </location>
</feature>
<name>A0A3R7HUD5_9BURK</name>
<protein>
    <recommendedName>
        <fullName evidence="7">Sulfatase N-terminal domain-containing protein</fullName>
    </recommendedName>
</protein>
<evidence type="ECO:0000256" key="2">
    <source>
        <dbReference type="ARBA" id="ARBA00022475"/>
    </source>
</evidence>
<feature type="transmembrane region" description="Helical" evidence="6">
    <location>
        <begin position="133"/>
        <end position="153"/>
    </location>
</feature>
<dbReference type="RefSeq" id="WP_115010575.1">
    <property type="nucleotide sequence ID" value="NZ_NKDB02000003.1"/>
</dbReference>
<proteinExistence type="predicted"/>
<organism evidence="8 9">
    <name type="scientific">Alicycliphilus denitrificans</name>
    <dbReference type="NCBI Taxonomy" id="179636"/>
    <lineage>
        <taxon>Bacteria</taxon>
        <taxon>Pseudomonadati</taxon>
        <taxon>Pseudomonadota</taxon>
        <taxon>Betaproteobacteria</taxon>
        <taxon>Burkholderiales</taxon>
        <taxon>Comamonadaceae</taxon>
        <taxon>Alicycliphilus</taxon>
    </lineage>
</organism>
<sequence length="474" mass="53780">MRVNIAKSKWNWARASWMPLAGYFLSLATLGCILEWASFHFGYKRYFISIELLSAFLVAAAGWRWLGAIIFIAAIGWEAILGASSVLFFFNYSQIQTIARFVFEAKASYILAFGGFLAAAGVLYLGACRALRRASWLQVLSASIGLVMLQAVISFREGNFIFPTIADRKSLLIGSSIYFSENIIEQNREAFDLGRYDNVEYIPVRWPSALMQTLGNNSENKTSSRKILFVIAESWGNPVDRRVLNSQIKSIENNDNVRGMTFGSVHAIGATAFAEFRELCGKLPTKLNLKEISEAGLGECWPKMLARQGYQTVSIHGAHGTMYDRLHWYPVIGFQEMIFKEKLPIIAGEQCYSFPGYCDKNLFEIVGRKLADNDEIFLYWLTLNSHMPYDRRDIFEYRAGLCEDVLGRGYSEGLCNYHNLHVQFFEGLAKLIRNRELSGTEVVVVGDHPPIFGDESSKSYFEINKVPFLHFWVK</sequence>
<evidence type="ECO:0000256" key="3">
    <source>
        <dbReference type="ARBA" id="ARBA00022692"/>
    </source>
</evidence>
<keyword evidence="5 6" id="KW-0472">Membrane</keyword>
<comment type="caution">
    <text evidence="8">The sequence shown here is derived from an EMBL/GenBank/DDBJ whole genome shotgun (WGS) entry which is preliminary data.</text>
</comment>
<dbReference type="EMBL" id="NKDB02000003">
    <property type="protein sequence ID" value="RKJ95507.1"/>
    <property type="molecule type" value="Genomic_DNA"/>
</dbReference>
<feature type="transmembrane region" description="Helical" evidence="6">
    <location>
        <begin position="20"/>
        <end position="39"/>
    </location>
</feature>
<dbReference type="InterPro" id="IPR000917">
    <property type="entry name" value="Sulfatase_N"/>
</dbReference>
<feature type="transmembrane region" description="Helical" evidence="6">
    <location>
        <begin position="46"/>
        <end position="63"/>
    </location>
</feature>
<dbReference type="InterPro" id="IPR050448">
    <property type="entry name" value="OpgB/LTA_synthase_biosynth"/>
</dbReference>
<dbReference type="Proteomes" id="UP000216225">
    <property type="component" value="Unassembled WGS sequence"/>
</dbReference>
<accession>A0A3R7HUD5</accession>
<feature type="transmembrane region" description="Helical" evidence="6">
    <location>
        <begin position="109"/>
        <end position="127"/>
    </location>
</feature>
<dbReference type="Gene3D" id="3.40.720.10">
    <property type="entry name" value="Alkaline Phosphatase, subunit A"/>
    <property type="match status" value="1"/>
</dbReference>
<dbReference type="PANTHER" id="PTHR47371:SF3">
    <property type="entry name" value="PHOSPHOGLYCEROL TRANSFERASE I"/>
    <property type="match status" value="1"/>
</dbReference>
<feature type="domain" description="Sulfatase N-terminal" evidence="7">
    <location>
        <begin position="227"/>
        <end position="454"/>
    </location>
</feature>
<reference evidence="8 9" key="1">
    <citation type="submission" date="2018-09" db="EMBL/GenBank/DDBJ databases">
        <title>Genome comparison of Alicycliphilus sp. BQ1, a polyurethanolytic bacterium, with its closest phylogenetic relatives Alicycliphilus denitrificans BC and K601, unable to attack polyurethane.</title>
        <authorList>
            <person name="Loza-Tavera H."/>
            <person name="Lozano L."/>
            <person name="Cevallos M."/>
            <person name="Maya-Lucas O."/>
            <person name="Garcia-Mena J."/>
            <person name="Hernandez J."/>
        </authorList>
    </citation>
    <scope>NUCLEOTIDE SEQUENCE [LARGE SCALE GENOMIC DNA]</scope>
    <source>
        <strain evidence="8 9">BQ1</strain>
    </source>
</reference>
<dbReference type="GO" id="GO:0005886">
    <property type="term" value="C:plasma membrane"/>
    <property type="evidence" value="ECO:0007669"/>
    <property type="project" value="UniProtKB-SubCell"/>
</dbReference>
<keyword evidence="3 6" id="KW-0812">Transmembrane</keyword>
<evidence type="ECO:0000313" key="9">
    <source>
        <dbReference type="Proteomes" id="UP000216225"/>
    </source>
</evidence>